<dbReference type="Pfam" id="PF00196">
    <property type="entry name" value="GerE"/>
    <property type="match status" value="1"/>
</dbReference>
<dbReference type="RefSeq" id="WP_305963985.1">
    <property type="nucleotide sequence ID" value="NZ_JAVAMQ010000012.1"/>
</dbReference>
<evidence type="ECO:0000256" key="2">
    <source>
        <dbReference type="SAM" id="Phobius"/>
    </source>
</evidence>
<dbReference type="EMBL" id="JAVAMQ010000012">
    <property type="protein sequence ID" value="MDP5308140.1"/>
    <property type="molecule type" value="Genomic_DNA"/>
</dbReference>
<feature type="domain" description="HTH luxR-type" evidence="3">
    <location>
        <begin position="102"/>
        <end position="159"/>
    </location>
</feature>
<feature type="transmembrane region" description="Helical" evidence="2">
    <location>
        <begin position="54"/>
        <end position="71"/>
    </location>
</feature>
<dbReference type="SMART" id="SM00421">
    <property type="entry name" value="HTH_LUXR"/>
    <property type="match status" value="1"/>
</dbReference>
<accession>A0ABT9JE81</accession>
<dbReference type="InterPro" id="IPR039420">
    <property type="entry name" value="WalR-like"/>
</dbReference>
<dbReference type="PANTHER" id="PTHR43214:SF43">
    <property type="entry name" value="TWO-COMPONENT RESPONSE REGULATOR"/>
    <property type="match status" value="1"/>
</dbReference>
<dbReference type="Proteomes" id="UP001224997">
    <property type="component" value="Unassembled WGS sequence"/>
</dbReference>
<dbReference type="SUPFAM" id="SSF46894">
    <property type="entry name" value="C-terminal effector domain of the bipartite response regulators"/>
    <property type="match status" value="1"/>
</dbReference>
<gene>
    <name evidence="4" type="ORF">Q5Y72_13685</name>
</gene>
<dbReference type="CDD" id="cd06170">
    <property type="entry name" value="LuxR_C_like"/>
    <property type="match status" value="1"/>
</dbReference>
<feature type="transmembrane region" description="Helical" evidence="2">
    <location>
        <begin position="15"/>
        <end position="34"/>
    </location>
</feature>
<sequence length="184" mass="20007">MRLTPLIGHLRRQRAAMLSVVIVLQAICATFFLIDVIEDFLEPDDGRLHVELEVLAVLGLCAGVVILLYELRDMLARIDSMDRGIRAARGDMSDLIEAFFAAWALTPSEREVATLVLKGFDNEAIAGLRGVAVGTVRAQTARIYAKAGIDGRAQLFSVFMEELLADPADRSPAPGDDGSRRSAP</sequence>
<evidence type="ECO:0000313" key="5">
    <source>
        <dbReference type="Proteomes" id="UP001224997"/>
    </source>
</evidence>
<proteinExistence type="predicted"/>
<keyword evidence="2" id="KW-0472">Membrane</keyword>
<protein>
    <submittedName>
        <fullName evidence="4">Helix-turn-helix transcriptional regulator</fullName>
    </submittedName>
</protein>
<name>A0ABT9JE81_9RHOB</name>
<evidence type="ECO:0000256" key="1">
    <source>
        <dbReference type="ARBA" id="ARBA00023125"/>
    </source>
</evidence>
<keyword evidence="2" id="KW-1133">Transmembrane helix</keyword>
<reference evidence="4 5" key="1">
    <citation type="submission" date="2023-08" db="EMBL/GenBank/DDBJ databases">
        <authorList>
            <person name="Park J.-S."/>
        </authorList>
    </citation>
    <scope>NUCLEOTIDE SEQUENCE [LARGE SCALE GENOMIC DNA]</scope>
    <source>
        <strain evidence="4 5">2205BS29-5</strain>
    </source>
</reference>
<keyword evidence="2" id="KW-0812">Transmembrane</keyword>
<evidence type="ECO:0000259" key="3">
    <source>
        <dbReference type="SMART" id="SM00421"/>
    </source>
</evidence>
<dbReference type="Gene3D" id="1.10.10.10">
    <property type="entry name" value="Winged helix-like DNA-binding domain superfamily/Winged helix DNA-binding domain"/>
    <property type="match status" value="1"/>
</dbReference>
<keyword evidence="5" id="KW-1185">Reference proteome</keyword>
<evidence type="ECO:0000313" key="4">
    <source>
        <dbReference type="EMBL" id="MDP5308140.1"/>
    </source>
</evidence>
<dbReference type="InterPro" id="IPR036388">
    <property type="entry name" value="WH-like_DNA-bd_sf"/>
</dbReference>
<keyword evidence="1" id="KW-0238">DNA-binding</keyword>
<dbReference type="PANTHER" id="PTHR43214">
    <property type="entry name" value="TWO-COMPONENT RESPONSE REGULATOR"/>
    <property type="match status" value="1"/>
</dbReference>
<organism evidence="4 5">
    <name type="scientific">Paracoccus spongiarum</name>
    <dbReference type="NCBI Taxonomy" id="3064387"/>
    <lineage>
        <taxon>Bacteria</taxon>
        <taxon>Pseudomonadati</taxon>
        <taxon>Pseudomonadota</taxon>
        <taxon>Alphaproteobacteria</taxon>
        <taxon>Rhodobacterales</taxon>
        <taxon>Paracoccaceae</taxon>
        <taxon>Paracoccus</taxon>
    </lineage>
</organism>
<dbReference type="InterPro" id="IPR000792">
    <property type="entry name" value="Tscrpt_reg_LuxR_C"/>
</dbReference>
<comment type="caution">
    <text evidence="4">The sequence shown here is derived from an EMBL/GenBank/DDBJ whole genome shotgun (WGS) entry which is preliminary data.</text>
</comment>
<dbReference type="InterPro" id="IPR016032">
    <property type="entry name" value="Sig_transdc_resp-reg_C-effctor"/>
</dbReference>